<dbReference type="OrthoDB" id="2129491at2759"/>
<dbReference type="EMBL" id="QEAP01001738">
    <property type="protein sequence ID" value="TPX41329.1"/>
    <property type="molecule type" value="Genomic_DNA"/>
</dbReference>
<dbReference type="InterPro" id="IPR045154">
    <property type="entry name" value="PCF11-like"/>
</dbReference>
<dbReference type="AlphaFoldDB" id="A0A507CQB1"/>
<feature type="compositionally biased region" description="Low complexity" evidence="1">
    <location>
        <begin position="192"/>
        <end position="205"/>
    </location>
</feature>
<dbReference type="GO" id="GO:0005849">
    <property type="term" value="C:mRNA cleavage factor complex"/>
    <property type="evidence" value="ECO:0007669"/>
    <property type="project" value="TreeGrafter"/>
</dbReference>
<dbReference type="InterPro" id="IPR006569">
    <property type="entry name" value="CID_dom"/>
</dbReference>
<dbReference type="SUPFAM" id="SSF48464">
    <property type="entry name" value="ENTH/VHS domain"/>
    <property type="match status" value="2"/>
</dbReference>
<protein>
    <recommendedName>
        <fullName evidence="2">CID domain-containing protein</fullName>
    </recommendedName>
</protein>
<dbReference type="GO" id="GO:0000993">
    <property type="term" value="F:RNA polymerase II complex binding"/>
    <property type="evidence" value="ECO:0007669"/>
    <property type="project" value="InterPro"/>
</dbReference>
<evidence type="ECO:0000256" key="1">
    <source>
        <dbReference type="SAM" id="MobiDB-lite"/>
    </source>
</evidence>
<sequence>MEVHRSYRESIAELTFNSRPIITSLTIIAGENLAHANVIVDVIEAQLRNVIIHNRPSLFYCPHLSSPAATADSPNSFDVAPNMKLPILYLMDSICKNIGPVYSSLFSRNLFASFSNAYAAVSLADKEKFRKVVNTWKLADPKTGGGRPLFGAQLTGQLEAFMMTCGIGGGGSHSGPQQNMPGGWRPPRANVSRPPQQSRQQIPPQGYQSSNRQPQRPPPQAFTTPAPPRPALSVSSIILQQQIQALLTQKQNAVLLNARDTASRDQISILTQLLVHVGSASLSESDLQTISQSLTSMMQPAQSPNLMLPVAAPPAIPAMQSIAPLVFPTN</sequence>
<feature type="compositionally biased region" description="Pro residues" evidence="1">
    <location>
        <begin position="215"/>
        <end position="229"/>
    </location>
</feature>
<dbReference type="SMART" id="SM00582">
    <property type="entry name" value="RPR"/>
    <property type="match status" value="1"/>
</dbReference>
<evidence type="ECO:0000313" key="3">
    <source>
        <dbReference type="EMBL" id="TPX41329.1"/>
    </source>
</evidence>
<dbReference type="InterPro" id="IPR008942">
    <property type="entry name" value="ENTH_VHS"/>
</dbReference>
<proteinExistence type="predicted"/>
<dbReference type="Gene3D" id="1.25.40.90">
    <property type="match status" value="1"/>
</dbReference>
<comment type="caution">
    <text evidence="3">The sequence shown here is derived from an EMBL/GenBank/DDBJ whole genome shotgun (WGS) entry which is preliminary data.</text>
</comment>
<evidence type="ECO:0000313" key="4">
    <source>
        <dbReference type="Proteomes" id="UP000320333"/>
    </source>
</evidence>
<feature type="domain" description="CID" evidence="2">
    <location>
        <begin position="1"/>
        <end position="166"/>
    </location>
</feature>
<reference evidence="3 4" key="1">
    <citation type="journal article" date="2019" name="Sci. Rep.">
        <title>Comparative genomics of chytrid fungi reveal insights into the obligate biotrophic and pathogenic lifestyle of Synchytrium endobioticum.</title>
        <authorList>
            <person name="van de Vossenberg B.T.L.H."/>
            <person name="Warris S."/>
            <person name="Nguyen H.D.T."/>
            <person name="van Gent-Pelzer M.P.E."/>
            <person name="Joly D.L."/>
            <person name="van de Geest H.C."/>
            <person name="Bonants P.J.M."/>
            <person name="Smith D.S."/>
            <person name="Levesque C.A."/>
            <person name="van der Lee T.A.J."/>
        </authorList>
    </citation>
    <scope>NUCLEOTIDE SEQUENCE [LARGE SCALE GENOMIC DNA]</scope>
    <source>
        <strain evidence="3 4">CBS 675.73</strain>
    </source>
</reference>
<accession>A0A507CQB1</accession>
<dbReference type="Proteomes" id="UP000320333">
    <property type="component" value="Unassembled WGS sequence"/>
</dbReference>
<dbReference type="PANTHER" id="PTHR15921">
    <property type="entry name" value="PRE-MRNA CLEAVAGE COMPLEX II"/>
    <property type="match status" value="1"/>
</dbReference>
<keyword evidence="4" id="KW-1185">Reference proteome</keyword>
<dbReference type="GO" id="GO:0005737">
    <property type="term" value="C:cytoplasm"/>
    <property type="evidence" value="ECO:0007669"/>
    <property type="project" value="TreeGrafter"/>
</dbReference>
<dbReference type="CDD" id="cd16982">
    <property type="entry name" value="CID_Pcf11"/>
    <property type="match status" value="1"/>
</dbReference>
<organism evidence="3 4">
    <name type="scientific">Chytriomyces confervae</name>
    <dbReference type="NCBI Taxonomy" id="246404"/>
    <lineage>
        <taxon>Eukaryota</taxon>
        <taxon>Fungi</taxon>
        <taxon>Fungi incertae sedis</taxon>
        <taxon>Chytridiomycota</taxon>
        <taxon>Chytridiomycota incertae sedis</taxon>
        <taxon>Chytridiomycetes</taxon>
        <taxon>Chytridiales</taxon>
        <taxon>Chytriomycetaceae</taxon>
        <taxon>Chytriomyces</taxon>
    </lineage>
</organism>
<evidence type="ECO:0000259" key="2">
    <source>
        <dbReference type="PROSITE" id="PS51391"/>
    </source>
</evidence>
<dbReference type="InterPro" id="IPR047415">
    <property type="entry name" value="Pcf11_CID"/>
</dbReference>
<dbReference type="GO" id="GO:0003729">
    <property type="term" value="F:mRNA binding"/>
    <property type="evidence" value="ECO:0007669"/>
    <property type="project" value="InterPro"/>
</dbReference>
<dbReference type="PANTHER" id="PTHR15921:SF3">
    <property type="entry name" value="PRE-MRNA CLEAVAGE COMPLEX 2 PROTEIN PCF11"/>
    <property type="match status" value="1"/>
</dbReference>
<dbReference type="STRING" id="246404.A0A507CQB1"/>
<dbReference type="GO" id="GO:0006369">
    <property type="term" value="P:termination of RNA polymerase II transcription"/>
    <property type="evidence" value="ECO:0007669"/>
    <property type="project" value="InterPro"/>
</dbReference>
<name>A0A507CQB1_9FUNG</name>
<feature type="non-terminal residue" evidence="3">
    <location>
        <position position="330"/>
    </location>
</feature>
<dbReference type="Pfam" id="PF04818">
    <property type="entry name" value="CID"/>
    <property type="match status" value="1"/>
</dbReference>
<dbReference type="PROSITE" id="PS51391">
    <property type="entry name" value="CID"/>
    <property type="match status" value="1"/>
</dbReference>
<dbReference type="GO" id="GO:0031124">
    <property type="term" value="P:mRNA 3'-end processing"/>
    <property type="evidence" value="ECO:0007669"/>
    <property type="project" value="InterPro"/>
</dbReference>
<gene>
    <name evidence="3" type="ORF">CcCBS67573_g10583</name>
</gene>
<feature type="region of interest" description="Disordered" evidence="1">
    <location>
        <begin position="169"/>
        <end position="229"/>
    </location>
</feature>